<dbReference type="PANTHER" id="PTHR31272">
    <property type="entry name" value="CYTOCHROME C-TYPE BIOGENESIS PROTEIN HI_1454-RELATED"/>
    <property type="match status" value="1"/>
</dbReference>
<dbReference type="EMBL" id="MF101437">
    <property type="protein sequence ID" value="ARW65345.1"/>
    <property type="molecule type" value="Genomic_DNA"/>
</dbReference>
<dbReference type="AlphaFoldDB" id="A0A1Z1MHQ3"/>
<keyword evidence="3" id="KW-0150">Chloroplast</keyword>
<dbReference type="InterPro" id="IPR000731">
    <property type="entry name" value="SSD"/>
</dbReference>
<proteinExistence type="predicted"/>
<evidence type="ECO:0000313" key="3">
    <source>
        <dbReference type="EMBL" id="ARW65345.1"/>
    </source>
</evidence>
<feature type="transmembrane region" description="Helical" evidence="1">
    <location>
        <begin position="73"/>
        <end position="94"/>
    </location>
</feature>
<reference evidence="3" key="1">
    <citation type="journal article" date="2017" name="J. Phycol.">
        <title>Analysis of chloroplast genomes and a supermatrix inform reclassification of the Rhodomelaceae (Rhodophyta).</title>
        <authorList>
            <person name="Diaz-Tapia P."/>
            <person name="Maggs C.A."/>
            <person name="West J.A."/>
            <person name="Verbruggen H."/>
        </authorList>
    </citation>
    <scope>NUCLEOTIDE SEQUENCE</scope>
    <source>
        <strain evidence="3">PD890</strain>
    </source>
</reference>
<dbReference type="PANTHER" id="PTHR31272:SF9">
    <property type="entry name" value="BLL1027 PROTEIN"/>
    <property type="match status" value="1"/>
</dbReference>
<keyword evidence="1" id="KW-1133">Transmembrane helix</keyword>
<keyword evidence="3" id="KW-0934">Plastid</keyword>
<geneLocation type="chloroplast" evidence="3"/>
<feature type="domain" description="SSD" evidence="2">
    <location>
        <begin position="46"/>
        <end position="215"/>
    </location>
</feature>
<feature type="transmembrane region" description="Helical" evidence="1">
    <location>
        <begin position="106"/>
        <end position="131"/>
    </location>
</feature>
<organism evidence="3">
    <name type="scientific">Melanothamnus harveyi</name>
    <name type="common">Filamentous red alga</name>
    <name type="synonym">Neosiphonia harveyi</name>
    <dbReference type="NCBI Taxonomy" id="397005"/>
    <lineage>
        <taxon>Eukaryota</taxon>
        <taxon>Rhodophyta</taxon>
        <taxon>Florideophyceae</taxon>
        <taxon>Rhodymeniophycidae</taxon>
        <taxon>Ceramiales</taxon>
        <taxon>Rhodomelaceae</taxon>
        <taxon>Polysiphonioideae</taxon>
        <taxon>Melanothamnus</taxon>
    </lineage>
</organism>
<evidence type="ECO:0000259" key="2">
    <source>
        <dbReference type="PROSITE" id="PS50156"/>
    </source>
</evidence>
<feature type="transmembrane region" description="Helical" evidence="1">
    <location>
        <begin position="222"/>
        <end position="244"/>
    </location>
</feature>
<dbReference type="RefSeq" id="YP_009396124.1">
    <property type="nucleotide sequence ID" value="NC_035281.1"/>
</dbReference>
<feature type="transmembrane region" description="Helical" evidence="1">
    <location>
        <begin position="185"/>
        <end position="210"/>
    </location>
</feature>
<evidence type="ECO:0000256" key="1">
    <source>
        <dbReference type="SAM" id="Phobius"/>
    </source>
</evidence>
<feature type="transmembrane region" description="Helical" evidence="1">
    <location>
        <begin position="35"/>
        <end position="61"/>
    </location>
</feature>
<dbReference type="GeneID" id="33358459"/>
<gene>
    <name evidence="3" type="primary">dsbD</name>
</gene>
<keyword evidence="1" id="KW-0472">Membrane</keyword>
<protein>
    <submittedName>
        <fullName evidence="3">Thiol:disulfide interchange protein</fullName>
    </submittedName>
</protein>
<sequence>MNILLNYTFDKYYIVLYYLQYYFSQLLISSNQSSILLLITIFILLGFLTILTPCFLSMLPLTVSYISYQNNSFNSFTLFISGLLTSFLFVVKFLSLVSVYSASSKFSFFLSALMILISLDLMNVLNLSKVYSKLSSFIDLSDRKNSALQKYLVGLIIGFSSLPCNTSILFIFNFLVGHISDTISLFLYVAAYFLGLIVPIVLIFSLNFYAVSLSLLSTFWSLFNTLLGFILFVGSFLSLLRVLFY</sequence>
<name>A0A1Z1MHQ3_MELHR</name>
<feature type="transmembrane region" description="Helical" evidence="1">
    <location>
        <begin position="151"/>
        <end position="176"/>
    </location>
</feature>
<accession>A0A1Z1MHQ3</accession>
<dbReference type="InterPro" id="IPR051790">
    <property type="entry name" value="Cytochrome_c-biogenesis_DsbD"/>
</dbReference>
<keyword evidence="1" id="KW-0812">Transmembrane</keyword>
<feature type="transmembrane region" description="Helical" evidence="1">
    <location>
        <begin position="12"/>
        <end position="28"/>
    </location>
</feature>
<dbReference type="PROSITE" id="PS50156">
    <property type="entry name" value="SSD"/>
    <property type="match status" value="1"/>
</dbReference>